<sequence length="511" mass="57083">AEDSEPTVTCLGTSLASKNGTRLSEGDDEYPVFCFSPLLIGRSDSKKSLSQREDYESAKTNWPVPSIEALFLPEFKVDYSRASRYFPLREVAHGSFGRVFEAVEKFTGQRFALKILSKSKIVVENAVNQAKEEVEIGRMIGHHVFIIDPPVYWQNRRNLYIATRWASGGDLHSLVNEYGALPEELTRIYVAQIAIALEFLHSSGIIYRDLKAENVLLNGSDLSVRLSDFGLAKRLKRGARTSTICGTLVYSAPEIGDSDYDHSVDWWSLGILMHVLLVGNLPRLDCAVKFGSLSDSVSSGINGVELKTPPKPTDNAKVKESRTSAVCANNNKIDFKTANSNVRRSVCNSLAFDLSDEKLSSASRDLMRRLTNFDPSQRPRSTLALSRLAFFVGFDLTKAESANRVAPRLLVDRLTAQKDQKVEMISTDVVFFETEQELFPVLRADLSEIPTNLRILEMAVNRILAIQHLAVHSENGDDQSDDSAPHERRVDEQIHEERHVFGEIETVNCEA</sequence>
<evidence type="ECO:0000256" key="1">
    <source>
        <dbReference type="ARBA" id="ARBA00022527"/>
    </source>
</evidence>
<feature type="domain" description="Protein kinase" evidence="6">
    <location>
        <begin position="85"/>
        <end position="391"/>
    </location>
</feature>
<reference evidence="7 8" key="1">
    <citation type="submission" date="2020-02" db="EMBL/GenBank/DDBJ databases">
        <authorList>
            <person name="Ferguson B K."/>
        </authorList>
    </citation>
    <scope>NUCLEOTIDE SEQUENCE [LARGE SCALE GENOMIC DNA]</scope>
</reference>
<protein>
    <recommendedName>
        <fullName evidence="6">Protein kinase domain-containing protein</fullName>
    </recommendedName>
</protein>
<dbReference type="PANTHER" id="PTHR24355">
    <property type="entry name" value="G PROTEIN-COUPLED RECEPTOR KINASE/RIBOSOMAL PROTEIN S6 KINASE"/>
    <property type="match status" value="1"/>
</dbReference>
<keyword evidence="5" id="KW-0067">ATP-binding</keyword>
<keyword evidence="8" id="KW-1185">Reference proteome</keyword>
<dbReference type="EMBL" id="CADCXU010029641">
    <property type="protein sequence ID" value="CAB0015852.1"/>
    <property type="molecule type" value="Genomic_DNA"/>
</dbReference>
<dbReference type="Gene3D" id="1.10.510.10">
    <property type="entry name" value="Transferase(Phosphotransferase) domain 1"/>
    <property type="match status" value="1"/>
</dbReference>
<dbReference type="AlphaFoldDB" id="A0A6H5HJ28"/>
<dbReference type="PANTHER" id="PTHR24355:SF1">
    <property type="entry name" value="RIBOSOMAL PROTEIN S6 KINASE-RELATED PROTEIN"/>
    <property type="match status" value="1"/>
</dbReference>
<dbReference type="OrthoDB" id="3205605at2759"/>
<evidence type="ECO:0000259" key="6">
    <source>
        <dbReference type="PROSITE" id="PS50011"/>
    </source>
</evidence>
<dbReference type="Proteomes" id="UP000479000">
    <property type="component" value="Unassembled WGS sequence"/>
</dbReference>
<name>A0A6H5HJ28_9HEMI</name>
<keyword evidence="3" id="KW-0547">Nucleotide-binding</keyword>
<dbReference type="InterPro" id="IPR011009">
    <property type="entry name" value="Kinase-like_dom_sf"/>
</dbReference>
<feature type="non-terminal residue" evidence="7">
    <location>
        <position position="1"/>
    </location>
</feature>
<evidence type="ECO:0000256" key="2">
    <source>
        <dbReference type="ARBA" id="ARBA00022679"/>
    </source>
</evidence>
<dbReference type="GO" id="GO:0005524">
    <property type="term" value="F:ATP binding"/>
    <property type="evidence" value="ECO:0007669"/>
    <property type="project" value="UniProtKB-KW"/>
</dbReference>
<dbReference type="Gene3D" id="3.30.200.20">
    <property type="entry name" value="Phosphorylase Kinase, domain 1"/>
    <property type="match status" value="1"/>
</dbReference>
<organism evidence="7 8">
    <name type="scientific">Nesidiocoris tenuis</name>
    <dbReference type="NCBI Taxonomy" id="355587"/>
    <lineage>
        <taxon>Eukaryota</taxon>
        <taxon>Metazoa</taxon>
        <taxon>Ecdysozoa</taxon>
        <taxon>Arthropoda</taxon>
        <taxon>Hexapoda</taxon>
        <taxon>Insecta</taxon>
        <taxon>Pterygota</taxon>
        <taxon>Neoptera</taxon>
        <taxon>Paraneoptera</taxon>
        <taxon>Hemiptera</taxon>
        <taxon>Heteroptera</taxon>
        <taxon>Panheteroptera</taxon>
        <taxon>Cimicomorpha</taxon>
        <taxon>Miridae</taxon>
        <taxon>Dicyphina</taxon>
        <taxon>Nesidiocoris</taxon>
    </lineage>
</organism>
<evidence type="ECO:0000256" key="4">
    <source>
        <dbReference type="ARBA" id="ARBA00022777"/>
    </source>
</evidence>
<evidence type="ECO:0000256" key="5">
    <source>
        <dbReference type="ARBA" id="ARBA00022840"/>
    </source>
</evidence>
<gene>
    <name evidence="7" type="ORF">NTEN_LOCUS20192</name>
</gene>
<keyword evidence="1" id="KW-0723">Serine/threonine-protein kinase</keyword>
<evidence type="ECO:0000256" key="3">
    <source>
        <dbReference type="ARBA" id="ARBA00022741"/>
    </source>
</evidence>
<evidence type="ECO:0000313" key="7">
    <source>
        <dbReference type="EMBL" id="CAB0015852.1"/>
    </source>
</evidence>
<dbReference type="SUPFAM" id="SSF56112">
    <property type="entry name" value="Protein kinase-like (PK-like)"/>
    <property type="match status" value="1"/>
</dbReference>
<dbReference type="PROSITE" id="PS00108">
    <property type="entry name" value="PROTEIN_KINASE_ST"/>
    <property type="match status" value="1"/>
</dbReference>
<keyword evidence="4" id="KW-0418">Kinase</keyword>
<dbReference type="SMART" id="SM00220">
    <property type="entry name" value="S_TKc"/>
    <property type="match status" value="1"/>
</dbReference>
<dbReference type="Pfam" id="PF00069">
    <property type="entry name" value="Pkinase"/>
    <property type="match status" value="1"/>
</dbReference>
<keyword evidence="2" id="KW-0808">Transferase</keyword>
<dbReference type="PROSITE" id="PS50011">
    <property type="entry name" value="PROTEIN_KINASE_DOM"/>
    <property type="match status" value="1"/>
</dbReference>
<proteinExistence type="predicted"/>
<dbReference type="InterPro" id="IPR000719">
    <property type="entry name" value="Prot_kinase_dom"/>
</dbReference>
<evidence type="ECO:0000313" key="8">
    <source>
        <dbReference type="Proteomes" id="UP000479000"/>
    </source>
</evidence>
<accession>A0A6H5HJ28</accession>
<dbReference type="GO" id="GO:0004674">
    <property type="term" value="F:protein serine/threonine kinase activity"/>
    <property type="evidence" value="ECO:0007669"/>
    <property type="project" value="UniProtKB-KW"/>
</dbReference>
<dbReference type="InterPro" id="IPR008271">
    <property type="entry name" value="Ser/Thr_kinase_AS"/>
</dbReference>